<reference evidence="1" key="1">
    <citation type="submission" date="2020-10" db="EMBL/GenBank/DDBJ databases">
        <title>Paenihalocynthiibacter styelae gen. nov., sp. nov., isolated from stalked sea squirt Styela clava.</title>
        <authorList>
            <person name="Kim Y.-O."/>
            <person name="Yoon J.-H."/>
        </authorList>
    </citation>
    <scope>NUCLEOTIDE SEQUENCE</scope>
    <source>
        <strain evidence="1">MYP1-1</strain>
    </source>
</reference>
<accession>A0A8J7IF46</accession>
<keyword evidence="2" id="KW-1185">Reference proteome</keyword>
<organism evidence="1 2">
    <name type="scientific">Halocynthiibacter styelae</name>
    <dbReference type="NCBI Taxonomy" id="2761955"/>
    <lineage>
        <taxon>Bacteria</taxon>
        <taxon>Pseudomonadati</taxon>
        <taxon>Pseudomonadota</taxon>
        <taxon>Alphaproteobacteria</taxon>
        <taxon>Rhodobacterales</taxon>
        <taxon>Paracoccaceae</taxon>
        <taxon>Halocynthiibacter</taxon>
    </lineage>
</organism>
<evidence type="ECO:0000313" key="1">
    <source>
        <dbReference type="EMBL" id="MBI1494532.1"/>
    </source>
</evidence>
<dbReference type="EMBL" id="JADCKQ010000009">
    <property type="protein sequence ID" value="MBI1494532.1"/>
    <property type="molecule type" value="Genomic_DNA"/>
</dbReference>
<dbReference type="Proteomes" id="UP000640583">
    <property type="component" value="Unassembled WGS sequence"/>
</dbReference>
<evidence type="ECO:0000313" key="2">
    <source>
        <dbReference type="Proteomes" id="UP000640583"/>
    </source>
</evidence>
<name>A0A8J7IF46_9RHOB</name>
<comment type="caution">
    <text evidence="1">The sequence shown here is derived from an EMBL/GenBank/DDBJ whole genome shotgun (WGS) entry which is preliminary data.</text>
</comment>
<dbReference type="RefSeq" id="WP_228849291.1">
    <property type="nucleotide sequence ID" value="NZ_JADCKQ010000009.1"/>
</dbReference>
<dbReference type="AlphaFoldDB" id="A0A8J7IF46"/>
<protein>
    <submittedName>
        <fullName evidence="1">Uncharacterized protein</fullName>
    </submittedName>
</protein>
<gene>
    <name evidence="1" type="ORF">H1D41_12870</name>
</gene>
<sequence length="152" mass="17076">MTVPYIELTLGETVIILPLGTSVENISLLLSARRFNQGDDPEVDATCFELPDDGVEITAKNGVLSTVFLYLASSDDHKVNFKGSTNFLGRDFFETPSAHQFEQSLAQQGFARSSRQYPNAIDMLTEEIRLRYENRSDQQMVCFDDGTRIRGN</sequence>
<proteinExistence type="predicted"/>